<dbReference type="PIRSF" id="PIRSF008756">
    <property type="entry name" value="P_tr_PHO88"/>
    <property type="match status" value="1"/>
</dbReference>
<keyword evidence="1" id="KW-0472">Membrane</keyword>
<accession>A0A0F7SVA5</accession>
<dbReference type="GO" id="GO:0005783">
    <property type="term" value="C:endoplasmic reticulum"/>
    <property type="evidence" value="ECO:0007669"/>
    <property type="project" value="InterPro"/>
</dbReference>
<dbReference type="PANTHER" id="PTHR28112">
    <property type="entry name" value="SRP-INDEPENDENT TARGETING PROTEIN 3"/>
    <property type="match status" value="1"/>
</dbReference>
<sequence length="191" mass="20575">MSGLLGNPAITNLVFSLGAMQVARKVPTDDPDVLFYLRIAYVAIQLITLGGYFYMTSKAKAKNDTSILKYVQPGNPMAGGEGELVTTTVRDYDVSEISKLMRGVYIGCAIMCFLHGYMKYTQPLFIQSIMTLKGLYDSKPAKVYLFGQPATGDLKRPWLAAAPGAGLFGAAPGGTDAATIKEAEQDAKKTK</sequence>
<reference evidence="2" key="1">
    <citation type="submission" date="2014-08" db="EMBL/GenBank/DDBJ databases">
        <authorList>
            <person name="Sharma Rahul"/>
            <person name="Thines Marco"/>
        </authorList>
    </citation>
    <scope>NUCLEOTIDE SEQUENCE</scope>
</reference>
<evidence type="ECO:0000313" key="2">
    <source>
        <dbReference type="EMBL" id="CED84465.1"/>
    </source>
</evidence>
<protein>
    <submittedName>
        <fullName evidence="2">Protein involved in inorganic phosphate transport</fullName>
    </submittedName>
</protein>
<keyword evidence="1" id="KW-0812">Transmembrane</keyword>
<proteinExistence type="predicted"/>
<feature type="transmembrane region" description="Helical" evidence="1">
    <location>
        <begin position="35"/>
        <end position="55"/>
    </location>
</feature>
<evidence type="ECO:0000256" key="1">
    <source>
        <dbReference type="SAM" id="Phobius"/>
    </source>
</evidence>
<keyword evidence="1" id="KW-1133">Transmembrane helix</keyword>
<organism evidence="2">
    <name type="scientific">Phaffia rhodozyma</name>
    <name type="common">Yeast</name>
    <name type="synonym">Xanthophyllomyces dendrorhous</name>
    <dbReference type="NCBI Taxonomy" id="264483"/>
    <lineage>
        <taxon>Eukaryota</taxon>
        <taxon>Fungi</taxon>
        <taxon>Dikarya</taxon>
        <taxon>Basidiomycota</taxon>
        <taxon>Agaricomycotina</taxon>
        <taxon>Tremellomycetes</taxon>
        <taxon>Cystofilobasidiales</taxon>
        <taxon>Mrakiaceae</taxon>
        <taxon>Phaffia</taxon>
    </lineage>
</organism>
<dbReference type="Pfam" id="PF10032">
    <property type="entry name" value="Pho88"/>
    <property type="match status" value="1"/>
</dbReference>
<dbReference type="InterPro" id="IPR012098">
    <property type="entry name" value="SND3_fun"/>
</dbReference>
<dbReference type="PANTHER" id="PTHR28112:SF1">
    <property type="entry name" value="SRP-INDEPENDENT TARGETING PROTEIN 3"/>
    <property type="match status" value="1"/>
</dbReference>
<dbReference type="GO" id="GO:0005739">
    <property type="term" value="C:mitochondrion"/>
    <property type="evidence" value="ECO:0007669"/>
    <property type="project" value="TreeGrafter"/>
</dbReference>
<name>A0A0F7SVA5_PHARH</name>
<dbReference type="EMBL" id="LN483166">
    <property type="protein sequence ID" value="CED84465.1"/>
    <property type="molecule type" value="Genomic_DNA"/>
</dbReference>
<dbReference type="GO" id="GO:0045047">
    <property type="term" value="P:protein targeting to ER"/>
    <property type="evidence" value="ECO:0007669"/>
    <property type="project" value="InterPro"/>
</dbReference>
<dbReference type="AlphaFoldDB" id="A0A0F7SVA5"/>